<evidence type="ECO:0000256" key="9">
    <source>
        <dbReference type="ARBA" id="ARBA00032024"/>
    </source>
</evidence>
<keyword evidence="15" id="KW-1185">Reference proteome</keyword>
<dbReference type="InterPro" id="IPR050838">
    <property type="entry name" value="Ketopantoate_reductase"/>
</dbReference>
<reference evidence="14 15" key="1">
    <citation type="submission" date="2016-03" db="EMBL/GenBank/DDBJ databases">
        <authorList>
            <person name="Sant'Anna F.H."/>
            <person name="Ambrosini A."/>
            <person name="Souza R."/>
            <person name="Bach E."/>
            <person name="Fernandes G."/>
            <person name="Balsanelli E."/>
            <person name="Baura V.A."/>
            <person name="Souza E.M."/>
            <person name="Passaglia L."/>
        </authorList>
    </citation>
    <scope>NUCLEOTIDE SEQUENCE [LARGE SCALE GENOMIC DNA]</scope>
    <source>
        <strain evidence="14 15">P26E</strain>
    </source>
</reference>
<name>A0ABX3EU54_9BACL</name>
<comment type="similarity">
    <text evidence="3 11">Belongs to the ketopantoate reductase family.</text>
</comment>
<evidence type="ECO:0000256" key="8">
    <source>
        <dbReference type="ARBA" id="ARBA00023002"/>
    </source>
</evidence>
<dbReference type="InterPro" id="IPR013752">
    <property type="entry name" value="KPA_reductase"/>
</dbReference>
<evidence type="ECO:0000256" key="10">
    <source>
        <dbReference type="ARBA" id="ARBA00048793"/>
    </source>
</evidence>
<evidence type="ECO:0000256" key="3">
    <source>
        <dbReference type="ARBA" id="ARBA00007870"/>
    </source>
</evidence>
<evidence type="ECO:0000256" key="2">
    <source>
        <dbReference type="ARBA" id="ARBA00004994"/>
    </source>
</evidence>
<dbReference type="InterPro" id="IPR013332">
    <property type="entry name" value="KPR_N"/>
</dbReference>
<organism evidence="14 15">
    <name type="scientific">Paenibacillus helianthi</name>
    <dbReference type="NCBI Taxonomy" id="1349432"/>
    <lineage>
        <taxon>Bacteria</taxon>
        <taxon>Bacillati</taxon>
        <taxon>Bacillota</taxon>
        <taxon>Bacilli</taxon>
        <taxon>Bacillales</taxon>
        <taxon>Paenibacillaceae</taxon>
        <taxon>Paenibacillus</taxon>
    </lineage>
</organism>
<dbReference type="PANTHER" id="PTHR43765">
    <property type="entry name" value="2-DEHYDROPANTOATE 2-REDUCTASE-RELATED"/>
    <property type="match status" value="1"/>
</dbReference>
<evidence type="ECO:0000256" key="6">
    <source>
        <dbReference type="ARBA" id="ARBA00022655"/>
    </source>
</evidence>
<dbReference type="EMBL" id="LVWI01000002">
    <property type="protein sequence ID" value="OKP91120.1"/>
    <property type="molecule type" value="Genomic_DNA"/>
</dbReference>
<dbReference type="InterPro" id="IPR013328">
    <property type="entry name" value="6PGD_dom2"/>
</dbReference>
<evidence type="ECO:0000256" key="1">
    <source>
        <dbReference type="ARBA" id="ARBA00002919"/>
    </source>
</evidence>
<dbReference type="PANTHER" id="PTHR43765:SF2">
    <property type="entry name" value="2-DEHYDROPANTOATE 2-REDUCTASE"/>
    <property type="match status" value="1"/>
</dbReference>
<evidence type="ECO:0000256" key="5">
    <source>
        <dbReference type="ARBA" id="ARBA00019465"/>
    </source>
</evidence>
<dbReference type="InterPro" id="IPR003710">
    <property type="entry name" value="ApbA"/>
</dbReference>
<dbReference type="InterPro" id="IPR036291">
    <property type="entry name" value="NAD(P)-bd_dom_sf"/>
</dbReference>
<keyword evidence="7 11" id="KW-0521">NADP</keyword>
<evidence type="ECO:0000256" key="7">
    <source>
        <dbReference type="ARBA" id="ARBA00022857"/>
    </source>
</evidence>
<dbReference type="Pfam" id="PF02558">
    <property type="entry name" value="ApbA"/>
    <property type="match status" value="1"/>
</dbReference>
<feature type="domain" description="Ketopantoate reductase C-terminal" evidence="13">
    <location>
        <begin position="205"/>
        <end position="326"/>
    </location>
</feature>
<comment type="caution">
    <text evidence="14">The sequence shown here is derived from an EMBL/GenBank/DDBJ whole genome shotgun (WGS) entry which is preliminary data.</text>
</comment>
<dbReference type="EC" id="1.1.1.169" evidence="4 11"/>
<accession>A0ABX3EU54</accession>
<feature type="domain" description="Ketopantoate reductase N-terminal" evidence="12">
    <location>
        <begin position="10"/>
        <end position="166"/>
    </location>
</feature>
<proteinExistence type="inferred from homology"/>
<evidence type="ECO:0000256" key="4">
    <source>
        <dbReference type="ARBA" id="ARBA00013014"/>
    </source>
</evidence>
<dbReference type="NCBIfam" id="TIGR00745">
    <property type="entry name" value="apbA_panE"/>
    <property type="match status" value="1"/>
</dbReference>
<evidence type="ECO:0000313" key="15">
    <source>
        <dbReference type="Proteomes" id="UP000186058"/>
    </source>
</evidence>
<dbReference type="InterPro" id="IPR008927">
    <property type="entry name" value="6-PGluconate_DH-like_C_sf"/>
</dbReference>
<protein>
    <recommendedName>
        <fullName evidence="5 11">2-dehydropantoate 2-reductase</fullName>
        <ecNumber evidence="4 11">1.1.1.169</ecNumber>
    </recommendedName>
    <alternativeName>
        <fullName evidence="9 11">Ketopantoate reductase</fullName>
    </alternativeName>
</protein>
<gene>
    <name evidence="14" type="ORF">A3844_04620</name>
</gene>
<evidence type="ECO:0000256" key="11">
    <source>
        <dbReference type="RuleBase" id="RU362068"/>
    </source>
</evidence>
<comment type="pathway">
    <text evidence="2 11">Cofactor biosynthesis; (R)-pantothenate biosynthesis; (R)-pantoate from 3-methyl-2-oxobutanoate: step 2/2.</text>
</comment>
<evidence type="ECO:0000259" key="12">
    <source>
        <dbReference type="Pfam" id="PF02558"/>
    </source>
</evidence>
<keyword evidence="6 11" id="KW-0566">Pantothenate biosynthesis</keyword>
<dbReference type="RefSeq" id="WP_244169694.1">
    <property type="nucleotide sequence ID" value="NZ_LVWI01000002.1"/>
</dbReference>
<comment type="function">
    <text evidence="1 11">Catalyzes the NADPH-dependent reduction of ketopantoate into pantoic acid.</text>
</comment>
<dbReference type="Gene3D" id="1.10.1040.10">
    <property type="entry name" value="N-(1-d-carboxylethyl)-l-norvaline Dehydrogenase, domain 2"/>
    <property type="match status" value="1"/>
</dbReference>
<dbReference type="Pfam" id="PF08546">
    <property type="entry name" value="ApbA_C"/>
    <property type="match status" value="1"/>
</dbReference>
<dbReference type="SUPFAM" id="SSF51735">
    <property type="entry name" value="NAD(P)-binding Rossmann-fold domains"/>
    <property type="match status" value="1"/>
</dbReference>
<dbReference type="Proteomes" id="UP000186058">
    <property type="component" value="Unassembled WGS sequence"/>
</dbReference>
<dbReference type="SUPFAM" id="SSF48179">
    <property type="entry name" value="6-phosphogluconate dehydrogenase C-terminal domain-like"/>
    <property type="match status" value="1"/>
</dbReference>
<evidence type="ECO:0000259" key="13">
    <source>
        <dbReference type="Pfam" id="PF08546"/>
    </source>
</evidence>
<keyword evidence="8 11" id="KW-0560">Oxidoreductase</keyword>
<dbReference type="Gene3D" id="3.40.50.720">
    <property type="entry name" value="NAD(P)-binding Rossmann-like Domain"/>
    <property type="match status" value="1"/>
</dbReference>
<comment type="catalytic activity">
    <reaction evidence="10 11">
        <text>(R)-pantoate + NADP(+) = 2-dehydropantoate + NADPH + H(+)</text>
        <dbReference type="Rhea" id="RHEA:16233"/>
        <dbReference type="ChEBI" id="CHEBI:11561"/>
        <dbReference type="ChEBI" id="CHEBI:15378"/>
        <dbReference type="ChEBI" id="CHEBI:15980"/>
        <dbReference type="ChEBI" id="CHEBI:57783"/>
        <dbReference type="ChEBI" id="CHEBI:58349"/>
        <dbReference type="EC" id="1.1.1.169"/>
    </reaction>
</comment>
<sequence length="331" mass="36213">MAGVGMKMDIIGAGSLGLLLAGKLILSGAEVRVWCRSEEQAGELTRSGITISYEDGRVSQHFPGTSFQAGPITRFSETILRQPGEWIAIMLKQNAFHATLPEILAPLRHIRLHVVCFQNGNGHLELLQELLPEASVWAAVTTEAAKRKTLTEISHTGHGETFIGKRGNKTSNVPKDTLEEDDTAAISLIHALTAAGFRALVSKEVDTMIYRKLLFNAVINPLTAIWRIQNGELTASGERIQLMKELYLEATSVYDACGIKVDTHAWEGILEVCRATSGNISSMLADVLASRDTEIRWINGSIVAMADSAGIAVPLHRWICRMVEGMNVKER</sequence>
<evidence type="ECO:0000313" key="14">
    <source>
        <dbReference type="EMBL" id="OKP91120.1"/>
    </source>
</evidence>